<accession>A0A9Q0Z0Z4</accession>
<feature type="region of interest" description="Disordered" evidence="1">
    <location>
        <begin position="159"/>
        <end position="254"/>
    </location>
</feature>
<dbReference type="EMBL" id="JAPFFK010000014">
    <property type="protein sequence ID" value="KAJ6717420.1"/>
    <property type="molecule type" value="Genomic_DNA"/>
</dbReference>
<reference evidence="2" key="1">
    <citation type="submission" date="2022-11" db="EMBL/GenBank/DDBJ databases">
        <authorList>
            <person name="Hyden B.L."/>
            <person name="Feng K."/>
            <person name="Yates T."/>
            <person name="Jawdy S."/>
            <person name="Smart L.B."/>
            <person name="Muchero W."/>
        </authorList>
    </citation>
    <scope>NUCLEOTIDE SEQUENCE</scope>
    <source>
        <tissue evidence="2">Shoot tip</tissue>
    </source>
</reference>
<name>A0A9Q0Z0Z4_SALPP</name>
<sequence>MKRLQTLLMTKKLPRDFQEDQVKIIPLPSSQAIRDLAERPLAGNRRNWFNQCFPVPENRDVNKMQARFQLAGVFIDEVSKATTRQPCPVEETTTTDEDPIPPNLSVGEGGGQEKSMTSQLSQIHERIDGKTSSVRLQEVDTVVIALEDTILSVAAKLHAGRSTTSQSLQSNFQPRTEWRTIPEIIPAVQRNGPRELEAETSQEGRRPQDTTTGQPKPEKKGEDTPSGRASTPFVRKETERKDAEALIKTSKGRQ</sequence>
<feature type="compositionally biased region" description="Basic and acidic residues" evidence="1">
    <location>
        <begin position="192"/>
        <end position="208"/>
    </location>
</feature>
<evidence type="ECO:0000256" key="1">
    <source>
        <dbReference type="SAM" id="MobiDB-lite"/>
    </source>
</evidence>
<evidence type="ECO:0000313" key="2">
    <source>
        <dbReference type="EMBL" id="KAJ6717420.1"/>
    </source>
</evidence>
<feature type="region of interest" description="Disordered" evidence="1">
    <location>
        <begin position="82"/>
        <end position="126"/>
    </location>
</feature>
<feature type="compositionally biased region" description="Basic and acidic residues" evidence="1">
    <location>
        <begin position="216"/>
        <end position="225"/>
    </location>
</feature>
<dbReference type="OrthoDB" id="858189at2759"/>
<gene>
    <name evidence="2" type="ORF">OIU79_005576</name>
</gene>
<dbReference type="Proteomes" id="UP001151532">
    <property type="component" value="Chromosome 10"/>
</dbReference>
<reference evidence="2" key="2">
    <citation type="journal article" date="2023" name="Int. J. Mol. Sci.">
        <title>De Novo Assembly and Annotation of 11 Diverse Shrub Willow (Salix) Genomes Reveals Novel Gene Organization in Sex-Linked Regions.</title>
        <authorList>
            <person name="Hyden B."/>
            <person name="Feng K."/>
            <person name="Yates T.B."/>
            <person name="Jawdy S."/>
            <person name="Cereghino C."/>
            <person name="Smart L.B."/>
            <person name="Muchero W."/>
        </authorList>
    </citation>
    <scope>NUCLEOTIDE SEQUENCE</scope>
    <source>
        <tissue evidence="2">Shoot tip</tissue>
    </source>
</reference>
<feature type="compositionally biased region" description="Polar residues" evidence="1">
    <location>
        <begin position="161"/>
        <end position="174"/>
    </location>
</feature>
<keyword evidence="3" id="KW-1185">Reference proteome</keyword>
<organism evidence="2 3">
    <name type="scientific">Salix purpurea</name>
    <name type="common">Purple osier willow</name>
    <dbReference type="NCBI Taxonomy" id="77065"/>
    <lineage>
        <taxon>Eukaryota</taxon>
        <taxon>Viridiplantae</taxon>
        <taxon>Streptophyta</taxon>
        <taxon>Embryophyta</taxon>
        <taxon>Tracheophyta</taxon>
        <taxon>Spermatophyta</taxon>
        <taxon>Magnoliopsida</taxon>
        <taxon>eudicotyledons</taxon>
        <taxon>Gunneridae</taxon>
        <taxon>Pentapetalae</taxon>
        <taxon>rosids</taxon>
        <taxon>fabids</taxon>
        <taxon>Malpighiales</taxon>
        <taxon>Salicaceae</taxon>
        <taxon>Saliceae</taxon>
        <taxon>Salix</taxon>
    </lineage>
</organism>
<comment type="caution">
    <text evidence="2">The sequence shown here is derived from an EMBL/GenBank/DDBJ whole genome shotgun (WGS) entry which is preliminary data.</text>
</comment>
<protein>
    <submittedName>
        <fullName evidence="2">Uncharacterized protein</fullName>
    </submittedName>
</protein>
<feature type="compositionally biased region" description="Basic and acidic residues" evidence="1">
    <location>
        <begin position="234"/>
        <end position="245"/>
    </location>
</feature>
<evidence type="ECO:0000313" key="3">
    <source>
        <dbReference type="Proteomes" id="UP001151532"/>
    </source>
</evidence>
<dbReference type="AlphaFoldDB" id="A0A9Q0Z0Z4"/>
<proteinExistence type="predicted"/>